<proteinExistence type="inferred from homology"/>
<dbReference type="GO" id="GO:0005737">
    <property type="term" value="C:cytoplasm"/>
    <property type="evidence" value="ECO:0007669"/>
    <property type="project" value="TreeGrafter"/>
</dbReference>
<comment type="similarity">
    <text evidence="1">Belongs to the helicase family. RecQ subfamily.</text>
</comment>
<sequence length="453" mass="50785">MDDLDGIIDALPIKFDFKLRERQKNVIQLLLKKKDVLAILPTGSERSAIFALMPLIHDKLTPEGRNHTAIVISPLRALMTEQANRWFNAGINTCCILPEMKDEEKTAIMQKGASLVFASPEALLDDDQPWRQLLRTYRKHVCLLAFDEGHCIAQEGEPDSGIYNYNYVEELRGILTDVPTLVMTATLPAEQRSNVLKILHLNPKDTTTVAQNPDRPNVFLKFVERNKPGQEGGNVPKWLQDYVEELQQQGTKAPKAIMYCRHINTVTRIWGYMMASLGQRAWVTPGSKKPSDLIVEMYQCGMTMGCQERVVDRFTIDSNLRCIVATMPFAMGIEVPDVRYILHWGLSSNITDYWQEIGKCAVDGKPGVALLYPAPSIGHTPTSSQTFKQLVLDIQDGKVTCMRAAFLSQLWLPEMGVQPVRSDANCDGLCAGQCRCNKCVCCSLCQSSCPCRK</sequence>
<dbReference type="Pfam" id="PF00270">
    <property type="entry name" value="DEAD"/>
    <property type="match status" value="1"/>
</dbReference>
<organism evidence="8 9">
    <name type="scientific">Patiria miniata</name>
    <name type="common">Bat star</name>
    <name type="synonym">Asterina miniata</name>
    <dbReference type="NCBI Taxonomy" id="46514"/>
    <lineage>
        <taxon>Eukaryota</taxon>
        <taxon>Metazoa</taxon>
        <taxon>Echinodermata</taxon>
        <taxon>Eleutherozoa</taxon>
        <taxon>Asterozoa</taxon>
        <taxon>Asteroidea</taxon>
        <taxon>Valvatacea</taxon>
        <taxon>Valvatida</taxon>
        <taxon>Asterinidae</taxon>
        <taxon>Patiria</taxon>
    </lineage>
</organism>
<name>A0A913ZNF2_PATMI</name>
<evidence type="ECO:0000259" key="7">
    <source>
        <dbReference type="PROSITE" id="PS51194"/>
    </source>
</evidence>
<accession>A0A913ZNF2</accession>
<dbReference type="PANTHER" id="PTHR13710">
    <property type="entry name" value="DNA HELICASE RECQ FAMILY MEMBER"/>
    <property type="match status" value="1"/>
</dbReference>
<dbReference type="EnsemblMetazoa" id="XM_038197390.1">
    <property type="protein sequence ID" value="XP_038053318.1"/>
    <property type="gene ID" value="LOC119725810"/>
</dbReference>
<evidence type="ECO:0000256" key="5">
    <source>
        <dbReference type="ARBA" id="ARBA00034808"/>
    </source>
</evidence>
<evidence type="ECO:0000256" key="2">
    <source>
        <dbReference type="ARBA" id="ARBA00022741"/>
    </source>
</evidence>
<dbReference type="Gene3D" id="3.40.50.300">
    <property type="entry name" value="P-loop containing nucleotide triphosphate hydrolases"/>
    <property type="match status" value="2"/>
</dbReference>
<evidence type="ECO:0000259" key="6">
    <source>
        <dbReference type="PROSITE" id="PS51192"/>
    </source>
</evidence>
<dbReference type="AlphaFoldDB" id="A0A913ZNF2"/>
<dbReference type="GO" id="GO:0009378">
    <property type="term" value="F:four-way junction helicase activity"/>
    <property type="evidence" value="ECO:0007669"/>
    <property type="project" value="TreeGrafter"/>
</dbReference>
<evidence type="ECO:0000256" key="3">
    <source>
        <dbReference type="ARBA" id="ARBA00022840"/>
    </source>
</evidence>
<dbReference type="Pfam" id="PF00271">
    <property type="entry name" value="Helicase_C"/>
    <property type="match status" value="1"/>
</dbReference>
<dbReference type="GO" id="GO:0003676">
    <property type="term" value="F:nucleic acid binding"/>
    <property type="evidence" value="ECO:0007669"/>
    <property type="project" value="InterPro"/>
</dbReference>
<dbReference type="GO" id="GO:0043138">
    <property type="term" value="F:3'-5' DNA helicase activity"/>
    <property type="evidence" value="ECO:0007669"/>
    <property type="project" value="UniProtKB-EC"/>
</dbReference>
<reference evidence="8" key="1">
    <citation type="submission" date="2022-11" db="UniProtKB">
        <authorList>
            <consortium name="EnsemblMetazoa"/>
        </authorList>
    </citation>
    <scope>IDENTIFICATION</scope>
</reference>
<feature type="domain" description="Helicase C-terminal" evidence="7">
    <location>
        <begin position="238"/>
        <end position="410"/>
    </location>
</feature>
<dbReference type="GO" id="GO:0005524">
    <property type="term" value="F:ATP binding"/>
    <property type="evidence" value="ECO:0007669"/>
    <property type="project" value="UniProtKB-KW"/>
</dbReference>
<dbReference type="GeneID" id="119725810"/>
<dbReference type="InterPro" id="IPR014001">
    <property type="entry name" value="Helicase_ATP-bd"/>
</dbReference>
<comment type="catalytic activity">
    <reaction evidence="4">
        <text>Couples ATP hydrolysis with the unwinding of duplex DNA by translocating in the 3'-5' direction.</text>
        <dbReference type="EC" id="5.6.2.4"/>
    </reaction>
</comment>
<dbReference type="GO" id="GO:0000724">
    <property type="term" value="P:double-strand break repair via homologous recombination"/>
    <property type="evidence" value="ECO:0007669"/>
    <property type="project" value="TreeGrafter"/>
</dbReference>
<dbReference type="SMART" id="SM00487">
    <property type="entry name" value="DEXDc"/>
    <property type="match status" value="1"/>
</dbReference>
<dbReference type="Proteomes" id="UP000887568">
    <property type="component" value="Unplaced"/>
</dbReference>
<dbReference type="GO" id="GO:0005654">
    <property type="term" value="C:nucleoplasm"/>
    <property type="evidence" value="ECO:0007669"/>
    <property type="project" value="TreeGrafter"/>
</dbReference>
<dbReference type="InterPro" id="IPR011545">
    <property type="entry name" value="DEAD/DEAH_box_helicase_dom"/>
</dbReference>
<dbReference type="PANTHER" id="PTHR13710:SF157">
    <property type="entry name" value="DNA HELICASE"/>
    <property type="match status" value="1"/>
</dbReference>
<dbReference type="EC" id="5.6.2.4" evidence="5"/>
<evidence type="ECO:0000313" key="9">
    <source>
        <dbReference type="Proteomes" id="UP000887568"/>
    </source>
</evidence>
<dbReference type="RefSeq" id="XP_038053318.1">
    <property type="nucleotide sequence ID" value="XM_038197390.1"/>
</dbReference>
<dbReference type="InterPro" id="IPR027417">
    <property type="entry name" value="P-loop_NTPase"/>
</dbReference>
<evidence type="ECO:0000256" key="4">
    <source>
        <dbReference type="ARBA" id="ARBA00034617"/>
    </source>
</evidence>
<feature type="domain" description="Helicase ATP-binding" evidence="6">
    <location>
        <begin position="27"/>
        <end position="205"/>
    </location>
</feature>
<dbReference type="GO" id="GO:0000723">
    <property type="term" value="P:telomere maintenance"/>
    <property type="evidence" value="ECO:0007669"/>
    <property type="project" value="TreeGrafter"/>
</dbReference>
<dbReference type="GO" id="GO:0005694">
    <property type="term" value="C:chromosome"/>
    <property type="evidence" value="ECO:0007669"/>
    <property type="project" value="TreeGrafter"/>
</dbReference>
<evidence type="ECO:0000313" key="8">
    <source>
        <dbReference type="EnsemblMetazoa" id="XP_038053318.1"/>
    </source>
</evidence>
<keyword evidence="2" id="KW-0547">Nucleotide-binding</keyword>
<dbReference type="PROSITE" id="PS51194">
    <property type="entry name" value="HELICASE_CTER"/>
    <property type="match status" value="1"/>
</dbReference>
<dbReference type="SUPFAM" id="SSF52540">
    <property type="entry name" value="P-loop containing nucleoside triphosphate hydrolases"/>
    <property type="match status" value="1"/>
</dbReference>
<protein>
    <recommendedName>
        <fullName evidence="5">DNA 3'-5' helicase</fullName>
        <ecNumber evidence="5">5.6.2.4</ecNumber>
    </recommendedName>
</protein>
<evidence type="ECO:0000256" key="1">
    <source>
        <dbReference type="ARBA" id="ARBA00005446"/>
    </source>
</evidence>
<dbReference type="OMA" id="QVMQMKM"/>
<keyword evidence="3" id="KW-0067">ATP-binding</keyword>
<dbReference type="InterPro" id="IPR001650">
    <property type="entry name" value="Helicase_C-like"/>
</dbReference>
<keyword evidence="9" id="KW-1185">Reference proteome</keyword>
<dbReference type="PROSITE" id="PS51192">
    <property type="entry name" value="HELICASE_ATP_BIND_1"/>
    <property type="match status" value="1"/>
</dbReference>
<dbReference type="OrthoDB" id="5969256at2759"/>